<organism evidence="2">
    <name type="scientific">Mycoplasma feriruminatoris</name>
    <dbReference type="NCBI Taxonomy" id="1179777"/>
    <lineage>
        <taxon>Bacteria</taxon>
        <taxon>Bacillati</taxon>
        <taxon>Mycoplasmatota</taxon>
        <taxon>Mollicutes</taxon>
        <taxon>Mycoplasmataceae</taxon>
        <taxon>Mycoplasma</taxon>
    </lineage>
</organism>
<dbReference type="EMBL" id="LR739237">
    <property type="protein sequence ID" value="VZS00788.1"/>
    <property type="molecule type" value="Genomic_DNA"/>
</dbReference>
<feature type="transmembrane region" description="Helical" evidence="1">
    <location>
        <begin position="67"/>
        <end position="89"/>
    </location>
</feature>
<protein>
    <submittedName>
        <fullName evidence="2">Uncharacterized protein</fullName>
    </submittedName>
</protein>
<gene>
    <name evidence="2" type="ORF">MF5582_00775</name>
</gene>
<sequence length="187" mass="21886">MKTLIGLIIVLIIICVVLFFILWWNSGISWIAKVLFYFEYLVILAGFGYLGHVYISSYFFENKVIRVIVTCFIALASTGLYSLIIRVCLGLVKPVFWIINVIVSLFLAILVIGCILAVSLHINNDLNWHDFFNQFYEKLPLVQNKLSNKILLWSISSYISSINNLYIFYEILNSWWFLKEIKNIYKY</sequence>
<feature type="transmembrane region" description="Helical" evidence="1">
    <location>
        <begin position="6"/>
        <end position="24"/>
    </location>
</feature>
<keyword evidence="1" id="KW-1133">Transmembrane helix</keyword>
<feature type="transmembrane region" description="Helical" evidence="1">
    <location>
        <begin position="96"/>
        <end position="122"/>
    </location>
</feature>
<feature type="transmembrane region" description="Helical" evidence="1">
    <location>
        <begin position="150"/>
        <end position="169"/>
    </location>
</feature>
<feature type="transmembrane region" description="Helical" evidence="1">
    <location>
        <begin position="36"/>
        <end position="55"/>
    </location>
</feature>
<keyword evidence="1" id="KW-0472">Membrane</keyword>
<name>A0A654IPJ1_9MOLU</name>
<evidence type="ECO:0000256" key="1">
    <source>
        <dbReference type="SAM" id="Phobius"/>
    </source>
</evidence>
<accession>A0A654IPJ1</accession>
<proteinExistence type="predicted"/>
<keyword evidence="1" id="KW-0812">Transmembrane</keyword>
<evidence type="ECO:0000313" key="2">
    <source>
        <dbReference type="EMBL" id="VZS00788.1"/>
    </source>
</evidence>
<dbReference type="AlphaFoldDB" id="A0A654IPJ1"/>
<reference evidence="2" key="1">
    <citation type="submission" date="2019-11" db="EMBL/GenBank/DDBJ databases">
        <authorList>
            <person name="Falquet L."/>
            <person name="Falquet L."/>
        </authorList>
    </citation>
    <scope>NUCLEOTIDE SEQUENCE</scope>
    <source>
        <strain evidence="2">14/OD_0492</strain>
    </source>
</reference>